<dbReference type="EMBL" id="BSRX01000075">
    <property type="protein sequence ID" value="GLW59322.1"/>
    <property type="molecule type" value="Genomic_DNA"/>
</dbReference>
<dbReference type="Proteomes" id="UP001165143">
    <property type="component" value="Unassembled WGS sequence"/>
</dbReference>
<feature type="compositionally biased region" description="Basic and acidic residues" evidence="1">
    <location>
        <begin position="69"/>
        <end position="90"/>
    </location>
</feature>
<proteinExistence type="predicted"/>
<dbReference type="AlphaFoldDB" id="A0A9W6UTP0"/>
<name>A0A9W6UTP0_9ACTN</name>
<feature type="region of interest" description="Disordered" evidence="1">
    <location>
        <begin position="1"/>
        <end position="90"/>
    </location>
</feature>
<evidence type="ECO:0000313" key="3">
    <source>
        <dbReference type="Proteomes" id="UP001165143"/>
    </source>
</evidence>
<sequence length="90" mass="9358">MRKDGCGHGVQGATPQVERVRWGSQSRPPQASAGRVGCAPARPRAVTHAQGQPAEPAAHAQPGGGRLRMRGDNQRGVRDNPDKGAGRSAC</sequence>
<evidence type="ECO:0000256" key="1">
    <source>
        <dbReference type="SAM" id="MobiDB-lite"/>
    </source>
</evidence>
<organism evidence="2 3">
    <name type="scientific">Kitasatospora phosalacinea</name>
    <dbReference type="NCBI Taxonomy" id="2065"/>
    <lineage>
        <taxon>Bacteria</taxon>
        <taxon>Bacillati</taxon>
        <taxon>Actinomycetota</taxon>
        <taxon>Actinomycetes</taxon>
        <taxon>Kitasatosporales</taxon>
        <taxon>Streptomycetaceae</taxon>
        <taxon>Kitasatospora</taxon>
    </lineage>
</organism>
<evidence type="ECO:0000313" key="2">
    <source>
        <dbReference type="EMBL" id="GLW59322.1"/>
    </source>
</evidence>
<protein>
    <submittedName>
        <fullName evidence="2">Uncharacterized protein</fullName>
    </submittedName>
</protein>
<comment type="caution">
    <text evidence="2">The sequence shown here is derived from an EMBL/GenBank/DDBJ whole genome shotgun (WGS) entry which is preliminary data.</text>
</comment>
<gene>
    <name evidence="2" type="ORF">Kpho01_73320</name>
</gene>
<accession>A0A9W6UTP0</accession>
<reference evidence="2" key="1">
    <citation type="submission" date="2023-02" db="EMBL/GenBank/DDBJ databases">
        <title>Kitasatospora phosalacinea NBRC 14362.</title>
        <authorList>
            <person name="Ichikawa N."/>
            <person name="Sato H."/>
            <person name="Tonouchi N."/>
        </authorList>
    </citation>
    <scope>NUCLEOTIDE SEQUENCE</scope>
    <source>
        <strain evidence="2">NBRC 14362</strain>
    </source>
</reference>